<keyword evidence="2" id="KW-0539">Nucleus</keyword>
<dbReference type="Gene3D" id="1.20.930.10">
    <property type="entry name" value="Conserved domain common to transcription factors TFIIS, elongin A, CRSP70"/>
    <property type="match status" value="1"/>
</dbReference>
<reference evidence="5 6" key="1">
    <citation type="journal article" date="2023" name="Commun. Biol.">
        <title>Genome analysis of Parmales, the sister group of diatoms, reveals the evolutionary specialization of diatoms from phago-mixotrophs to photoautotrophs.</title>
        <authorList>
            <person name="Ban H."/>
            <person name="Sato S."/>
            <person name="Yoshikawa S."/>
            <person name="Yamada K."/>
            <person name="Nakamura Y."/>
            <person name="Ichinomiya M."/>
            <person name="Sato N."/>
            <person name="Blanc-Mathieu R."/>
            <person name="Endo H."/>
            <person name="Kuwata A."/>
            <person name="Ogata H."/>
        </authorList>
    </citation>
    <scope>NUCLEOTIDE SEQUENCE [LARGE SCALE GENOMIC DNA]</scope>
</reference>
<dbReference type="EMBL" id="BRYB01000439">
    <property type="protein sequence ID" value="GMI30054.1"/>
    <property type="molecule type" value="Genomic_DNA"/>
</dbReference>
<feature type="domain" description="TFIIS N-terminal" evidence="4">
    <location>
        <begin position="265"/>
        <end position="356"/>
    </location>
</feature>
<feature type="compositionally biased region" description="Acidic residues" evidence="3">
    <location>
        <begin position="117"/>
        <end position="130"/>
    </location>
</feature>
<comment type="subcellular location">
    <subcellularLocation>
        <location evidence="2">Nucleus</location>
    </subcellularLocation>
</comment>
<feature type="compositionally biased region" description="Basic residues" evidence="3">
    <location>
        <begin position="71"/>
        <end position="80"/>
    </location>
</feature>
<evidence type="ECO:0000256" key="3">
    <source>
        <dbReference type="SAM" id="MobiDB-lite"/>
    </source>
</evidence>
<feature type="region of interest" description="Disordered" evidence="3">
    <location>
        <begin position="1"/>
        <end position="180"/>
    </location>
</feature>
<comment type="caution">
    <text evidence="5">The sequence shown here is derived from an EMBL/GenBank/DDBJ whole genome shotgun (WGS) entry which is preliminary data.</text>
</comment>
<dbReference type="PANTHER" id="PTHR46010">
    <property type="entry name" value="PROTEIN IWS1 HOMOLOG"/>
    <property type="match status" value="1"/>
</dbReference>
<dbReference type="InterPro" id="IPR035441">
    <property type="entry name" value="TFIIS/LEDGF_dom_sf"/>
</dbReference>
<protein>
    <recommendedName>
        <fullName evidence="4">TFIIS N-terminal domain-containing protein</fullName>
    </recommendedName>
</protein>
<evidence type="ECO:0000256" key="2">
    <source>
        <dbReference type="PROSITE-ProRule" id="PRU00649"/>
    </source>
</evidence>
<comment type="similarity">
    <text evidence="1">Belongs to the IWS1 family.</text>
</comment>
<evidence type="ECO:0000256" key="1">
    <source>
        <dbReference type="ARBA" id="ARBA00037992"/>
    </source>
</evidence>
<sequence length="498" mass="54533">MIAKAKAEKPAAKSRLQKKTTNRSDIPDADASDSDDDPEKAAEKRKRRMDLAQKKRDKKAAKAAAKEEKRAKKRAKREAKKKAAEGSADAKPGDKPAGYDSGDSYDSGGEVARTKDDDDFLDLDDDDDDLLKEYNEEQHFDKEERGYDDAGNKKKKKRSRDDGEGRSGGKGPKQLSEAELNNPIMQAMRKMARTKQVKLDLAQREKIAADFVEKMDAEAEEDLARMKNPQPGQMPTAKLEFLSEALTMLGNFEMTRTLIDMNVLPVIGKWIAPTPDPAHPDNPAKTQLGNITVREKLLAAVSKMNQGDAGITSDDLKRSGLGKVVMALLKHKSETKEMKRKHKALITQWSRPIYGKSASYKELEGAQAAAREANFVPKSVAAVQAQLQADMQARQERMGASGGGGKADATSLIAGKASKGQSQGVGDRVSVPFSKGFQFTIRPANKVDEDTKSLMESKKVKSGGVMEKLNKSMIEKARPLAKNQRSQNMSINGTAAKN</sequence>
<evidence type="ECO:0000259" key="4">
    <source>
        <dbReference type="PROSITE" id="PS51319"/>
    </source>
</evidence>
<dbReference type="PROSITE" id="PS51319">
    <property type="entry name" value="TFIIS_N"/>
    <property type="match status" value="1"/>
</dbReference>
<dbReference type="InterPro" id="IPR051037">
    <property type="entry name" value="RNAPII_TF_IWS1"/>
</dbReference>
<evidence type="ECO:0000313" key="6">
    <source>
        <dbReference type="Proteomes" id="UP001165060"/>
    </source>
</evidence>
<feature type="compositionally biased region" description="Basic and acidic residues" evidence="3">
    <location>
        <begin position="1"/>
        <end position="11"/>
    </location>
</feature>
<proteinExistence type="inferred from homology"/>
<name>A0ABQ6MP82_9STRA</name>
<dbReference type="Proteomes" id="UP001165060">
    <property type="component" value="Unassembled WGS sequence"/>
</dbReference>
<feature type="compositionally biased region" description="Low complexity" evidence="3">
    <location>
        <begin position="98"/>
        <end position="109"/>
    </location>
</feature>
<organism evidence="5 6">
    <name type="scientific">Tetraparma gracilis</name>
    <dbReference type="NCBI Taxonomy" id="2962635"/>
    <lineage>
        <taxon>Eukaryota</taxon>
        <taxon>Sar</taxon>
        <taxon>Stramenopiles</taxon>
        <taxon>Ochrophyta</taxon>
        <taxon>Bolidophyceae</taxon>
        <taxon>Parmales</taxon>
        <taxon>Triparmaceae</taxon>
        <taxon>Tetraparma</taxon>
    </lineage>
</organism>
<feature type="region of interest" description="Disordered" evidence="3">
    <location>
        <begin position="477"/>
        <end position="498"/>
    </location>
</feature>
<feature type="compositionally biased region" description="Acidic residues" evidence="3">
    <location>
        <begin position="27"/>
        <end position="38"/>
    </location>
</feature>
<dbReference type="PANTHER" id="PTHR46010:SF1">
    <property type="entry name" value="PROTEIN IWS1 HOMOLOG"/>
    <property type="match status" value="1"/>
</dbReference>
<accession>A0ABQ6MP82</accession>
<feature type="compositionally biased region" description="Basic and acidic residues" evidence="3">
    <location>
        <begin position="131"/>
        <end position="152"/>
    </location>
</feature>
<dbReference type="InterPro" id="IPR017923">
    <property type="entry name" value="TFIIS_N"/>
</dbReference>
<feature type="compositionally biased region" description="Polar residues" evidence="3">
    <location>
        <begin position="483"/>
        <end position="498"/>
    </location>
</feature>
<dbReference type="Pfam" id="PF08711">
    <property type="entry name" value="Med26"/>
    <property type="match status" value="1"/>
</dbReference>
<evidence type="ECO:0000313" key="5">
    <source>
        <dbReference type="EMBL" id="GMI30054.1"/>
    </source>
</evidence>
<keyword evidence="6" id="KW-1185">Reference proteome</keyword>
<gene>
    <name evidence="5" type="ORF">TeGR_g9286</name>
</gene>